<keyword evidence="1" id="KW-0813">Transport</keyword>
<keyword evidence="4" id="KW-0249">Electron transport</keyword>
<protein>
    <submittedName>
        <fullName evidence="8">Cytochrome C</fullName>
    </submittedName>
</protein>
<comment type="caution">
    <text evidence="8">The sequence shown here is derived from an EMBL/GenBank/DDBJ whole genome shotgun (WGS) entry which is preliminary data.</text>
</comment>
<dbReference type="GO" id="GO:0020037">
    <property type="term" value="F:heme binding"/>
    <property type="evidence" value="ECO:0007669"/>
    <property type="project" value="InterPro"/>
</dbReference>
<name>A0A502DLF7_9BURK</name>
<keyword evidence="3 6" id="KW-0479">Metal-binding</keyword>
<reference evidence="8 9" key="1">
    <citation type="journal article" date="2019" name="Environ. Microbiol.">
        <title>Species interactions and distinct microbial communities in high Arctic permafrost affected cryosols are associated with the CH4 and CO2 gas fluxes.</title>
        <authorList>
            <person name="Altshuler I."/>
            <person name="Hamel J."/>
            <person name="Turney S."/>
            <person name="Magnuson E."/>
            <person name="Levesque R."/>
            <person name="Greer C."/>
            <person name="Whyte L.G."/>
        </authorList>
    </citation>
    <scope>NUCLEOTIDE SEQUENCE [LARGE SCALE GENOMIC DNA]</scope>
    <source>
        <strain evidence="8 9">S06.C</strain>
    </source>
</reference>
<dbReference type="Proteomes" id="UP000319212">
    <property type="component" value="Unassembled WGS sequence"/>
</dbReference>
<dbReference type="InterPro" id="IPR002324">
    <property type="entry name" value="Cyt_c_ID"/>
</dbReference>
<evidence type="ECO:0000259" key="7">
    <source>
        <dbReference type="PROSITE" id="PS51007"/>
    </source>
</evidence>
<evidence type="ECO:0000256" key="2">
    <source>
        <dbReference type="ARBA" id="ARBA00022617"/>
    </source>
</evidence>
<sequence length="85" mass="9360">MRLSRARGCMGCHGMLRKQVGPGFAQVAERYKDDASASVRLAIKIRAGSVGAWGRVIMPQQTQVTEAEARLLAEWVLAQHAEPKR</sequence>
<keyword evidence="2 6" id="KW-0349">Heme</keyword>
<dbReference type="EMBL" id="RCZI01000005">
    <property type="protein sequence ID" value="TPG25480.1"/>
    <property type="molecule type" value="Genomic_DNA"/>
</dbReference>
<feature type="binding site" description="covalent" evidence="6">
    <location>
        <position position="13"/>
    </location>
    <ligand>
        <name>heme c</name>
        <dbReference type="ChEBI" id="CHEBI:61717"/>
    </ligand>
</feature>
<dbReference type="PROSITE" id="PS51007">
    <property type="entry name" value="CYTC"/>
    <property type="match status" value="1"/>
</dbReference>
<dbReference type="Gene3D" id="1.10.760.10">
    <property type="entry name" value="Cytochrome c-like domain"/>
    <property type="match status" value="1"/>
</dbReference>
<organism evidence="8 9">
    <name type="scientific">Variovorax guangxiensis</name>
    <dbReference type="NCBI Taxonomy" id="1775474"/>
    <lineage>
        <taxon>Bacteria</taxon>
        <taxon>Pseudomonadati</taxon>
        <taxon>Pseudomonadota</taxon>
        <taxon>Betaproteobacteria</taxon>
        <taxon>Burkholderiales</taxon>
        <taxon>Comamonadaceae</taxon>
        <taxon>Variovorax</taxon>
    </lineage>
</organism>
<dbReference type="AlphaFoldDB" id="A0A502DLF7"/>
<dbReference type="GO" id="GO:0005506">
    <property type="term" value="F:iron ion binding"/>
    <property type="evidence" value="ECO:0007669"/>
    <property type="project" value="InterPro"/>
</dbReference>
<dbReference type="InterPro" id="IPR009056">
    <property type="entry name" value="Cyt_c-like_dom"/>
</dbReference>
<evidence type="ECO:0000256" key="1">
    <source>
        <dbReference type="ARBA" id="ARBA00022448"/>
    </source>
</evidence>
<dbReference type="SUPFAM" id="SSF46626">
    <property type="entry name" value="Cytochrome c"/>
    <property type="match status" value="1"/>
</dbReference>
<accession>A0A502DLF7</accession>
<proteinExistence type="predicted"/>
<evidence type="ECO:0000256" key="6">
    <source>
        <dbReference type="PIRSR" id="PIRSR602324-1"/>
    </source>
</evidence>
<feature type="domain" description="Cytochrome c" evidence="7">
    <location>
        <begin position="1"/>
        <end position="80"/>
    </location>
</feature>
<gene>
    <name evidence="8" type="ORF">EAH82_17295</name>
</gene>
<evidence type="ECO:0000256" key="5">
    <source>
        <dbReference type="ARBA" id="ARBA00023004"/>
    </source>
</evidence>
<feature type="binding site" description="covalent" evidence="6">
    <location>
        <position position="9"/>
    </location>
    <ligand>
        <name>heme c</name>
        <dbReference type="ChEBI" id="CHEBI:61717"/>
    </ligand>
</feature>
<comment type="PTM">
    <text evidence="6">Binds 1 heme c group covalently per subunit.</text>
</comment>
<feature type="binding site" description="covalent" evidence="6">
    <location>
        <position position="58"/>
    </location>
    <ligand>
        <name>heme c</name>
        <dbReference type="ChEBI" id="CHEBI:61717"/>
    </ligand>
</feature>
<dbReference type="InterPro" id="IPR036909">
    <property type="entry name" value="Cyt_c-like_dom_sf"/>
</dbReference>
<evidence type="ECO:0000256" key="3">
    <source>
        <dbReference type="ARBA" id="ARBA00022723"/>
    </source>
</evidence>
<evidence type="ECO:0000256" key="4">
    <source>
        <dbReference type="ARBA" id="ARBA00022982"/>
    </source>
</evidence>
<dbReference type="Pfam" id="PF00034">
    <property type="entry name" value="Cytochrom_C"/>
    <property type="match status" value="1"/>
</dbReference>
<dbReference type="GO" id="GO:0009055">
    <property type="term" value="F:electron transfer activity"/>
    <property type="evidence" value="ECO:0007669"/>
    <property type="project" value="InterPro"/>
</dbReference>
<dbReference type="OrthoDB" id="8593494at2"/>
<dbReference type="PRINTS" id="PR00606">
    <property type="entry name" value="CYTCHROMECID"/>
</dbReference>
<keyword evidence="5 6" id="KW-0408">Iron</keyword>
<evidence type="ECO:0000313" key="8">
    <source>
        <dbReference type="EMBL" id="TPG25480.1"/>
    </source>
</evidence>
<evidence type="ECO:0000313" key="9">
    <source>
        <dbReference type="Proteomes" id="UP000319212"/>
    </source>
</evidence>